<comment type="caution">
    <text evidence="2">The sequence shown here is derived from an EMBL/GenBank/DDBJ whole genome shotgun (WGS) entry which is preliminary data.</text>
</comment>
<keyword evidence="3" id="KW-1185">Reference proteome</keyword>
<evidence type="ECO:0000313" key="2">
    <source>
        <dbReference type="EMBL" id="KAK0584682.1"/>
    </source>
</evidence>
<feature type="compositionally biased region" description="Basic residues" evidence="1">
    <location>
        <begin position="301"/>
        <end position="310"/>
    </location>
</feature>
<feature type="region of interest" description="Disordered" evidence="1">
    <location>
        <begin position="232"/>
        <end position="310"/>
    </location>
</feature>
<dbReference type="AlphaFoldDB" id="A0AA39VLT4"/>
<dbReference type="EMBL" id="JAUESC010000383">
    <property type="protein sequence ID" value="KAK0584682.1"/>
    <property type="molecule type" value="Genomic_DNA"/>
</dbReference>
<dbReference type="PANTHER" id="PTHR33067">
    <property type="entry name" value="RNA-DIRECTED DNA POLYMERASE-RELATED"/>
    <property type="match status" value="1"/>
</dbReference>
<evidence type="ECO:0000313" key="3">
    <source>
        <dbReference type="Proteomes" id="UP001168877"/>
    </source>
</evidence>
<reference evidence="2" key="1">
    <citation type="journal article" date="2022" name="Plant J.">
        <title>Strategies of tolerance reflected in two North American maple genomes.</title>
        <authorList>
            <person name="McEvoy S.L."/>
            <person name="Sezen U.U."/>
            <person name="Trouern-Trend A."/>
            <person name="McMahon S.M."/>
            <person name="Schaberg P.G."/>
            <person name="Yang J."/>
            <person name="Wegrzyn J.L."/>
            <person name="Swenson N.G."/>
        </authorList>
    </citation>
    <scope>NUCLEOTIDE SEQUENCE</scope>
    <source>
        <strain evidence="2">NS2018</strain>
    </source>
</reference>
<dbReference type="CDD" id="cd00303">
    <property type="entry name" value="retropepsin_like"/>
    <property type="match status" value="1"/>
</dbReference>
<organism evidence="2 3">
    <name type="scientific">Acer saccharum</name>
    <name type="common">Sugar maple</name>
    <dbReference type="NCBI Taxonomy" id="4024"/>
    <lineage>
        <taxon>Eukaryota</taxon>
        <taxon>Viridiplantae</taxon>
        <taxon>Streptophyta</taxon>
        <taxon>Embryophyta</taxon>
        <taxon>Tracheophyta</taxon>
        <taxon>Spermatophyta</taxon>
        <taxon>Magnoliopsida</taxon>
        <taxon>eudicotyledons</taxon>
        <taxon>Gunneridae</taxon>
        <taxon>Pentapetalae</taxon>
        <taxon>rosids</taxon>
        <taxon>malvids</taxon>
        <taxon>Sapindales</taxon>
        <taxon>Sapindaceae</taxon>
        <taxon>Hippocastanoideae</taxon>
        <taxon>Acereae</taxon>
        <taxon>Acer</taxon>
    </lineage>
</organism>
<dbReference type="Proteomes" id="UP001168877">
    <property type="component" value="Unassembled WGS sequence"/>
</dbReference>
<feature type="compositionally biased region" description="Basic and acidic residues" evidence="1">
    <location>
        <begin position="1"/>
        <end position="14"/>
    </location>
</feature>
<accession>A0AA39VLT4</accession>
<dbReference type="InterPro" id="IPR021109">
    <property type="entry name" value="Peptidase_aspartic_dom_sf"/>
</dbReference>
<dbReference type="Gene3D" id="2.40.70.10">
    <property type="entry name" value="Acid Proteases"/>
    <property type="match status" value="1"/>
</dbReference>
<feature type="region of interest" description="Disordered" evidence="1">
    <location>
        <begin position="1"/>
        <end position="22"/>
    </location>
</feature>
<name>A0AA39VLT4_ACESA</name>
<reference evidence="2" key="2">
    <citation type="submission" date="2023-06" db="EMBL/GenBank/DDBJ databases">
        <authorList>
            <person name="Swenson N.G."/>
            <person name="Wegrzyn J.L."/>
            <person name="Mcevoy S.L."/>
        </authorList>
    </citation>
    <scope>NUCLEOTIDE SEQUENCE</scope>
    <source>
        <strain evidence="2">NS2018</strain>
        <tissue evidence="2">Leaf</tissue>
    </source>
</reference>
<evidence type="ECO:0000256" key="1">
    <source>
        <dbReference type="SAM" id="MobiDB-lite"/>
    </source>
</evidence>
<sequence length="310" mass="34883">MSRGLEKGHKDTSRIHKSPNPYVPPIPFLGRLQKSKLDQAFREIYDILSKVNVSLPLFEVIEKMPAYAKFFKELNSKARKKEFLERIVISKEASAAMETALPPKMKDLGSFIITISVGETRREKAMLDLGALINLMPYALFKDLGLEGLKPTTMELILADRSVRHPIGVVEDVLVRVGELIIPADFVILEMETDSSKAREMPILLERPFMSTAKATGGDPPGRCRQRAATPEMLIETPRHLPAKPPPRSIVLRRKTRKTRKPKQPQNRGLKQPTERSNDRKGKAHGCRQASGGEVSDVHTPTKRSNRRNN</sequence>
<protein>
    <recommendedName>
        <fullName evidence="4">Retrotransposon gag protein</fullName>
    </recommendedName>
</protein>
<dbReference type="PANTHER" id="PTHR33067:SF9">
    <property type="entry name" value="RNA-DIRECTED DNA POLYMERASE"/>
    <property type="match status" value="1"/>
</dbReference>
<gene>
    <name evidence="2" type="ORF">LWI29_017084</name>
</gene>
<evidence type="ECO:0008006" key="4">
    <source>
        <dbReference type="Google" id="ProtNLM"/>
    </source>
</evidence>
<proteinExistence type="predicted"/>
<feature type="compositionally biased region" description="Basic residues" evidence="1">
    <location>
        <begin position="251"/>
        <end position="263"/>
    </location>
</feature>